<dbReference type="InterPro" id="IPR036093">
    <property type="entry name" value="NAC_dom_sf"/>
</dbReference>
<evidence type="ECO:0000256" key="2">
    <source>
        <dbReference type="ARBA" id="ARBA00023125"/>
    </source>
</evidence>
<dbReference type="GO" id="GO:0003677">
    <property type="term" value="F:DNA binding"/>
    <property type="evidence" value="ECO:0007669"/>
    <property type="project" value="UniProtKB-KW"/>
</dbReference>
<dbReference type="InterPro" id="IPR003441">
    <property type="entry name" value="NAC-dom"/>
</dbReference>
<dbReference type="PROSITE" id="PS51005">
    <property type="entry name" value="NAC"/>
    <property type="match status" value="1"/>
</dbReference>
<evidence type="ECO:0000313" key="6">
    <source>
        <dbReference type="EMBL" id="KCW54206.1"/>
    </source>
</evidence>
<dbReference type="Pfam" id="PF02365">
    <property type="entry name" value="NAM"/>
    <property type="match status" value="1"/>
</dbReference>
<sequence length="204" mass="23285">MRDVKEKEEKDDGKMLKLPPGFRFSPTDEELVLHFLHPKKQQASLSPLYAHLVPDLKSHHHDPWDLHGKALSNGSHYFYFSRMMNNRITENGYWKDLDMEEPVFGEAGEIIGMKKSLTFHIGEAPTGQETNWVMQEYHLVSFHELANSTQEPGSLVLSRVHESKTSHGQSLCSGGDEDSETDLSYMDEMFMLLDEDLDDISSGD</sequence>
<reference evidence="6" key="1">
    <citation type="submission" date="2013-07" db="EMBL/GenBank/DDBJ databases">
        <title>The genome of Eucalyptus grandis.</title>
        <authorList>
            <person name="Schmutz J."/>
            <person name="Hayes R."/>
            <person name="Myburg A."/>
            <person name="Tuskan G."/>
            <person name="Grattapaglia D."/>
            <person name="Rokhsar D.S."/>
        </authorList>
    </citation>
    <scope>NUCLEOTIDE SEQUENCE</scope>
    <source>
        <tissue evidence="6">Leaf extractions</tissue>
    </source>
</reference>
<evidence type="ECO:0000256" key="1">
    <source>
        <dbReference type="ARBA" id="ARBA00023015"/>
    </source>
</evidence>
<dbReference type="PANTHER" id="PTHR31719:SF85">
    <property type="entry name" value="NAC DOMAIN-CONTAINING PROTEIN"/>
    <property type="match status" value="1"/>
</dbReference>
<keyword evidence="3" id="KW-0804">Transcription</keyword>
<dbReference type="PANTHER" id="PTHR31719">
    <property type="entry name" value="NAC TRANSCRIPTION FACTOR 56"/>
    <property type="match status" value="1"/>
</dbReference>
<proteinExistence type="predicted"/>
<accession>A0A059AKH9</accession>
<dbReference type="OrthoDB" id="1877845at2759"/>
<evidence type="ECO:0000256" key="3">
    <source>
        <dbReference type="ARBA" id="ARBA00023163"/>
    </source>
</evidence>
<dbReference type="Gene3D" id="2.170.150.80">
    <property type="entry name" value="NAC domain"/>
    <property type="match status" value="1"/>
</dbReference>
<keyword evidence="1" id="KW-0805">Transcription regulation</keyword>
<dbReference type="KEGG" id="egr:104418106"/>
<dbReference type="EMBL" id="KK198761">
    <property type="protein sequence ID" value="KCW54206.1"/>
    <property type="molecule type" value="Genomic_DNA"/>
</dbReference>
<dbReference type="eggNOG" id="ENOG502RYAE">
    <property type="taxonomic scope" value="Eukaryota"/>
</dbReference>
<organism evidence="6">
    <name type="scientific">Eucalyptus grandis</name>
    <name type="common">Flooded gum</name>
    <dbReference type="NCBI Taxonomy" id="71139"/>
    <lineage>
        <taxon>Eukaryota</taxon>
        <taxon>Viridiplantae</taxon>
        <taxon>Streptophyta</taxon>
        <taxon>Embryophyta</taxon>
        <taxon>Tracheophyta</taxon>
        <taxon>Spermatophyta</taxon>
        <taxon>Magnoliopsida</taxon>
        <taxon>eudicotyledons</taxon>
        <taxon>Gunneridae</taxon>
        <taxon>Pentapetalae</taxon>
        <taxon>rosids</taxon>
        <taxon>malvids</taxon>
        <taxon>Myrtales</taxon>
        <taxon>Myrtaceae</taxon>
        <taxon>Myrtoideae</taxon>
        <taxon>Eucalypteae</taxon>
        <taxon>Eucalyptus</taxon>
    </lineage>
</organism>
<dbReference type="InParanoid" id="A0A059AKH9"/>
<evidence type="ECO:0000259" key="5">
    <source>
        <dbReference type="PROSITE" id="PS51005"/>
    </source>
</evidence>
<dbReference type="GO" id="GO:0006355">
    <property type="term" value="P:regulation of DNA-templated transcription"/>
    <property type="evidence" value="ECO:0007669"/>
    <property type="project" value="InterPro"/>
</dbReference>
<dbReference type="AlphaFoldDB" id="A0A059AKH9"/>
<protein>
    <recommendedName>
        <fullName evidence="5">NAC domain-containing protein</fullName>
    </recommendedName>
</protein>
<keyword evidence="2" id="KW-0238">DNA-binding</keyword>
<dbReference type="STRING" id="71139.A0A059AKH9"/>
<dbReference type="SUPFAM" id="SSF101941">
    <property type="entry name" value="NAC domain"/>
    <property type="match status" value="1"/>
</dbReference>
<name>A0A059AKH9_EUCGR</name>
<evidence type="ECO:0000256" key="4">
    <source>
        <dbReference type="ARBA" id="ARBA00023242"/>
    </source>
</evidence>
<dbReference type="GO" id="GO:0048731">
    <property type="term" value="P:system development"/>
    <property type="evidence" value="ECO:0000318"/>
    <property type="project" value="GO_Central"/>
</dbReference>
<feature type="domain" description="NAC" evidence="5">
    <location>
        <begin position="18"/>
        <end position="163"/>
    </location>
</feature>
<keyword evidence="4" id="KW-0539">Nucleus</keyword>
<dbReference type="OMA" id="VLCKAYE"/>
<gene>
    <name evidence="6" type="ORF">EUGRSUZ_I001911</name>
</gene>
<dbReference type="Gramene" id="KCW54206">
    <property type="protein sequence ID" value="KCW54206"/>
    <property type="gene ID" value="EUGRSUZ_I001911"/>
</dbReference>